<sequence length="209" mass="22178">MSSVATTRTVVRQSRFFLRHQQQTIRHASSTGEASAKAKETASSAVSKASEGLTRVTSTAGPAISNAVSGAGNALRKVGGRTGKVVAFVDSLIPPTVYYSKVGLELAKLVFKGQNMYPPNLQTFQAYFQPLINAAKSPQTLLSKASQATSSASSYTPETILSSVRNVNRQQLATIGVLSAEVLGFFTVGTMIGKMKVVGYRGETGHEHH</sequence>
<name>A0A0G2EK77_PHACM</name>
<organism evidence="10 11">
    <name type="scientific">Phaeomoniella chlamydospora</name>
    <name type="common">Phaeoacremonium chlamydosporum</name>
    <dbReference type="NCBI Taxonomy" id="158046"/>
    <lineage>
        <taxon>Eukaryota</taxon>
        <taxon>Fungi</taxon>
        <taxon>Dikarya</taxon>
        <taxon>Ascomycota</taxon>
        <taxon>Pezizomycotina</taxon>
        <taxon>Eurotiomycetes</taxon>
        <taxon>Chaetothyriomycetidae</taxon>
        <taxon>Phaeomoniellales</taxon>
        <taxon>Phaeomoniellaceae</taxon>
        <taxon>Phaeomoniella</taxon>
    </lineage>
</organism>
<keyword evidence="6" id="KW-0406">Ion transport</keyword>
<evidence type="ECO:0000313" key="10">
    <source>
        <dbReference type="EMBL" id="KKY22759.1"/>
    </source>
</evidence>
<dbReference type="GO" id="GO:0031966">
    <property type="term" value="C:mitochondrial membrane"/>
    <property type="evidence" value="ECO:0007669"/>
    <property type="project" value="UniProtKB-SubCell"/>
</dbReference>
<reference evidence="10 11" key="2">
    <citation type="submission" date="2015-05" db="EMBL/GenBank/DDBJ databases">
        <authorList>
            <person name="Morales-Cruz A."/>
            <person name="Amrine K.C."/>
            <person name="Cantu D."/>
        </authorList>
    </citation>
    <scope>NUCLEOTIDE SEQUENCE [LARGE SCALE GENOMIC DNA]</scope>
    <source>
        <strain evidence="10">UCRPC4</strain>
    </source>
</reference>
<reference evidence="10 11" key="1">
    <citation type="submission" date="2015-05" db="EMBL/GenBank/DDBJ databases">
        <title>Distinctive expansion of gene families associated with plant cell wall degradation and secondary metabolism in the genomes of grapevine trunk pathogens.</title>
        <authorList>
            <person name="Lawrence D.P."/>
            <person name="Travadon R."/>
            <person name="Rolshausen P.E."/>
            <person name="Baumgartner K."/>
        </authorList>
    </citation>
    <scope>NUCLEOTIDE SEQUENCE [LARGE SCALE GENOMIC DNA]</scope>
    <source>
        <strain evidence="10">UCRPC4</strain>
    </source>
</reference>
<accession>A0A0G2EK77</accession>
<dbReference type="Proteomes" id="UP000053317">
    <property type="component" value="Unassembled WGS sequence"/>
</dbReference>
<dbReference type="GO" id="GO:0045259">
    <property type="term" value="C:proton-transporting ATP synthase complex"/>
    <property type="evidence" value="ECO:0007669"/>
    <property type="project" value="UniProtKB-KW"/>
</dbReference>
<dbReference type="InterPro" id="IPR006808">
    <property type="entry name" value="ATP_synth_F0_gsu_mt"/>
</dbReference>
<evidence type="ECO:0000256" key="8">
    <source>
        <dbReference type="ARBA" id="ARBA00023136"/>
    </source>
</evidence>
<keyword evidence="8" id="KW-0472">Membrane</keyword>
<evidence type="ECO:0000256" key="4">
    <source>
        <dbReference type="ARBA" id="ARBA00022547"/>
    </source>
</evidence>
<comment type="similarity">
    <text evidence="2">Belongs to the ATPase g subunit family.</text>
</comment>
<keyword evidence="9" id="KW-0066">ATP synthesis</keyword>
<protein>
    <submittedName>
        <fullName evidence="10">Putative mitochondrial f1f0-atp synthase g</fullName>
    </submittedName>
</protein>
<comment type="caution">
    <text evidence="10">The sequence shown here is derived from an EMBL/GenBank/DDBJ whole genome shotgun (WGS) entry which is preliminary data.</text>
</comment>
<evidence type="ECO:0000256" key="6">
    <source>
        <dbReference type="ARBA" id="ARBA00023065"/>
    </source>
</evidence>
<keyword evidence="7" id="KW-0496">Mitochondrion</keyword>
<gene>
    <name evidence="10" type="ORF">UCRPC4_g03085</name>
</gene>
<comment type="subcellular location">
    <subcellularLocation>
        <location evidence="1">Mitochondrion membrane</location>
    </subcellularLocation>
</comment>
<evidence type="ECO:0000256" key="3">
    <source>
        <dbReference type="ARBA" id="ARBA00022448"/>
    </source>
</evidence>
<dbReference type="EMBL" id="LCWF01000073">
    <property type="protein sequence ID" value="KKY22759.1"/>
    <property type="molecule type" value="Genomic_DNA"/>
</dbReference>
<keyword evidence="3" id="KW-0813">Transport</keyword>
<evidence type="ECO:0000256" key="7">
    <source>
        <dbReference type="ARBA" id="ARBA00023128"/>
    </source>
</evidence>
<evidence type="ECO:0000256" key="1">
    <source>
        <dbReference type="ARBA" id="ARBA00004325"/>
    </source>
</evidence>
<keyword evidence="4" id="KW-0138">CF(0)</keyword>
<evidence type="ECO:0000256" key="9">
    <source>
        <dbReference type="ARBA" id="ARBA00023310"/>
    </source>
</evidence>
<keyword evidence="11" id="KW-1185">Reference proteome</keyword>
<dbReference type="GO" id="GO:0015078">
    <property type="term" value="F:proton transmembrane transporter activity"/>
    <property type="evidence" value="ECO:0007669"/>
    <property type="project" value="InterPro"/>
</dbReference>
<evidence type="ECO:0000256" key="5">
    <source>
        <dbReference type="ARBA" id="ARBA00022781"/>
    </source>
</evidence>
<keyword evidence="5" id="KW-0375">Hydrogen ion transport</keyword>
<dbReference type="OrthoDB" id="437at2759"/>
<proteinExistence type="inferred from homology"/>
<dbReference type="GO" id="GO:0015986">
    <property type="term" value="P:proton motive force-driven ATP synthesis"/>
    <property type="evidence" value="ECO:0007669"/>
    <property type="project" value="InterPro"/>
</dbReference>
<evidence type="ECO:0000256" key="2">
    <source>
        <dbReference type="ARBA" id="ARBA00005699"/>
    </source>
</evidence>
<dbReference type="AlphaFoldDB" id="A0A0G2EK77"/>
<evidence type="ECO:0000313" key="11">
    <source>
        <dbReference type="Proteomes" id="UP000053317"/>
    </source>
</evidence>
<dbReference type="Pfam" id="PF04718">
    <property type="entry name" value="ATP-synt_G"/>
    <property type="match status" value="1"/>
</dbReference>